<accession>A0A5J4VGW6</accession>
<gene>
    <name evidence="1" type="ORF">EZS28_022797</name>
</gene>
<evidence type="ECO:0000313" key="2">
    <source>
        <dbReference type="Proteomes" id="UP000324800"/>
    </source>
</evidence>
<dbReference type="EMBL" id="SNRW01007189">
    <property type="protein sequence ID" value="KAA6381674.1"/>
    <property type="molecule type" value="Genomic_DNA"/>
</dbReference>
<comment type="caution">
    <text evidence="1">The sequence shown here is derived from an EMBL/GenBank/DDBJ whole genome shotgun (WGS) entry which is preliminary data.</text>
</comment>
<sequence length="47" mass="5381">MLYRALQIPSNIGPEIIKHLKFLTEDLTNAYAYKNGYFALNYLAGCQ</sequence>
<dbReference type="AlphaFoldDB" id="A0A5J4VGW6"/>
<organism evidence="1 2">
    <name type="scientific">Streblomastix strix</name>
    <dbReference type="NCBI Taxonomy" id="222440"/>
    <lineage>
        <taxon>Eukaryota</taxon>
        <taxon>Metamonada</taxon>
        <taxon>Preaxostyla</taxon>
        <taxon>Oxymonadida</taxon>
        <taxon>Streblomastigidae</taxon>
        <taxon>Streblomastix</taxon>
    </lineage>
</organism>
<name>A0A5J4VGW6_9EUKA</name>
<dbReference type="Proteomes" id="UP000324800">
    <property type="component" value="Unassembled WGS sequence"/>
</dbReference>
<feature type="non-terminal residue" evidence="1">
    <location>
        <position position="47"/>
    </location>
</feature>
<proteinExistence type="predicted"/>
<evidence type="ECO:0000313" key="1">
    <source>
        <dbReference type="EMBL" id="KAA6381674.1"/>
    </source>
</evidence>
<protein>
    <submittedName>
        <fullName evidence="1">Uncharacterized protein</fullName>
    </submittedName>
</protein>
<reference evidence="1 2" key="1">
    <citation type="submission" date="2019-03" db="EMBL/GenBank/DDBJ databases">
        <title>Single cell metagenomics reveals metabolic interactions within the superorganism composed of flagellate Streblomastix strix and complex community of Bacteroidetes bacteria on its surface.</title>
        <authorList>
            <person name="Treitli S.C."/>
            <person name="Kolisko M."/>
            <person name="Husnik F."/>
            <person name="Keeling P."/>
            <person name="Hampl V."/>
        </authorList>
    </citation>
    <scope>NUCLEOTIDE SEQUENCE [LARGE SCALE GENOMIC DNA]</scope>
    <source>
        <strain evidence="1">ST1C</strain>
    </source>
</reference>